<keyword evidence="2" id="KW-1185">Reference proteome</keyword>
<name>A0A0C3FRA1_PILCF</name>
<sequence length="95" mass="10556">MSSCLQCTPFLTKLSLKRQGAVCITTKTLSRLTNRPGRALCLVPKPQDLQFCLYPALNESAFADIIDPVTVETEMGWYTRPGCTTGEGCYMVFRT</sequence>
<gene>
    <name evidence="1" type="ORF">PILCRDRAFT_820607</name>
</gene>
<proteinExistence type="predicted"/>
<evidence type="ECO:0000313" key="1">
    <source>
        <dbReference type="EMBL" id="KIM82224.1"/>
    </source>
</evidence>
<organism evidence="1 2">
    <name type="scientific">Piloderma croceum (strain F 1598)</name>
    <dbReference type="NCBI Taxonomy" id="765440"/>
    <lineage>
        <taxon>Eukaryota</taxon>
        <taxon>Fungi</taxon>
        <taxon>Dikarya</taxon>
        <taxon>Basidiomycota</taxon>
        <taxon>Agaricomycotina</taxon>
        <taxon>Agaricomycetes</taxon>
        <taxon>Agaricomycetidae</taxon>
        <taxon>Atheliales</taxon>
        <taxon>Atheliaceae</taxon>
        <taxon>Piloderma</taxon>
    </lineage>
</organism>
<dbReference type="Proteomes" id="UP000054166">
    <property type="component" value="Unassembled WGS sequence"/>
</dbReference>
<accession>A0A0C3FRA1</accession>
<dbReference type="InParanoid" id="A0A0C3FRA1"/>
<dbReference type="HOGENOM" id="CLU_2373540_0_0_1"/>
<reference evidence="2" key="2">
    <citation type="submission" date="2015-01" db="EMBL/GenBank/DDBJ databases">
        <title>Evolutionary Origins and Diversification of the Mycorrhizal Mutualists.</title>
        <authorList>
            <consortium name="DOE Joint Genome Institute"/>
            <consortium name="Mycorrhizal Genomics Consortium"/>
            <person name="Kohler A."/>
            <person name="Kuo A."/>
            <person name="Nagy L.G."/>
            <person name="Floudas D."/>
            <person name="Copeland A."/>
            <person name="Barry K.W."/>
            <person name="Cichocki N."/>
            <person name="Veneault-Fourrey C."/>
            <person name="LaButti K."/>
            <person name="Lindquist E.A."/>
            <person name="Lipzen A."/>
            <person name="Lundell T."/>
            <person name="Morin E."/>
            <person name="Murat C."/>
            <person name="Riley R."/>
            <person name="Ohm R."/>
            <person name="Sun H."/>
            <person name="Tunlid A."/>
            <person name="Henrissat B."/>
            <person name="Grigoriev I.V."/>
            <person name="Hibbett D.S."/>
            <person name="Martin F."/>
        </authorList>
    </citation>
    <scope>NUCLEOTIDE SEQUENCE [LARGE SCALE GENOMIC DNA]</scope>
    <source>
        <strain evidence="2">F 1598</strain>
    </source>
</reference>
<evidence type="ECO:0000313" key="2">
    <source>
        <dbReference type="Proteomes" id="UP000054166"/>
    </source>
</evidence>
<dbReference type="EMBL" id="KN832995">
    <property type="protein sequence ID" value="KIM82224.1"/>
    <property type="molecule type" value="Genomic_DNA"/>
</dbReference>
<reference evidence="1 2" key="1">
    <citation type="submission" date="2014-04" db="EMBL/GenBank/DDBJ databases">
        <authorList>
            <consortium name="DOE Joint Genome Institute"/>
            <person name="Kuo A."/>
            <person name="Tarkka M."/>
            <person name="Buscot F."/>
            <person name="Kohler A."/>
            <person name="Nagy L.G."/>
            <person name="Floudas D."/>
            <person name="Copeland A."/>
            <person name="Barry K.W."/>
            <person name="Cichocki N."/>
            <person name="Veneault-Fourrey C."/>
            <person name="LaButti K."/>
            <person name="Lindquist E.A."/>
            <person name="Lipzen A."/>
            <person name="Lundell T."/>
            <person name="Morin E."/>
            <person name="Murat C."/>
            <person name="Sun H."/>
            <person name="Tunlid A."/>
            <person name="Henrissat B."/>
            <person name="Grigoriev I.V."/>
            <person name="Hibbett D.S."/>
            <person name="Martin F."/>
            <person name="Nordberg H.P."/>
            <person name="Cantor M.N."/>
            <person name="Hua S.X."/>
        </authorList>
    </citation>
    <scope>NUCLEOTIDE SEQUENCE [LARGE SCALE GENOMIC DNA]</scope>
    <source>
        <strain evidence="1 2">F 1598</strain>
    </source>
</reference>
<dbReference type="AlphaFoldDB" id="A0A0C3FRA1"/>
<protein>
    <submittedName>
        <fullName evidence="1">Uncharacterized protein</fullName>
    </submittedName>
</protein>